<dbReference type="InterPro" id="IPR027417">
    <property type="entry name" value="P-loop_NTPase"/>
</dbReference>
<gene>
    <name evidence="1" type="ORF">METZ01_LOCUS312651</name>
</gene>
<accession>A0A382NHQ8</accession>
<dbReference type="Gene3D" id="3.40.50.300">
    <property type="entry name" value="P-loop containing nucleotide triphosphate hydrolases"/>
    <property type="match status" value="1"/>
</dbReference>
<dbReference type="EMBL" id="UINC01100051">
    <property type="protein sequence ID" value="SVC59797.1"/>
    <property type="molecule type" value="Genomic_DNA"/>
</dbReference>
<proteinExistence type="predicted"/>
<feature type="non-terminal residue" evidence="1">
    <location>
        <position position="144"/>
    </location>
</feature>
<dbReference type="AlphaFoldDB" id="A0A382NHQ8"/>
<organism evidence="1">
    <name type="scientific">marine metagenome</name>
    <dbReference type="NCBI Taxonomy" id="408172"/>
    <lineage>
        <taxon>unclassified sequences</taxon>
        <taxon>metagenomes</taxon>
        <taxon>ecological metagenomes</taxon>
    </lineage>
</organism>
<protein>
    <submittedName>
        <fullName evidence="1">Uncharacterized protein</fullName>
    </submittedName>
</protein>
<name>A0A382NHQ8_9ZZZZ</name>
<reference evidence="1" key="1">
    <citation type="submission" date="2018-05" db="EMBL/GenBank/DDBJ databases">
        <authorList>
            <person name="Lanie J.A."/>
            <person name="Ng W.-L."/>
            <person name="Kazmierczak K.M."/>
            <person name="Andrzejewski T.M."/>
            <person name="Davidsen T.M."/>
            <person name="Wayne K.J."/>
            <person name="Tettelin H."/>
            <person name="Glass J.I."/>
            <person name="Rusch D."/>
            <person name="Podicherti R."/>
            <person name="Tsui H.-C.T."/>
            <person name="Winkler M.E."/>
        </authorList>
    </citation>
    <scope>NUCLEOTIDE SEQUENCE</scope>
</reference>
<sequence>MANRLNQRLVAWATATDAQLTQDLKKLTGGNISATQLTEARCLLVRVLDAPGGMRIQTIHAFCESLLGRFPLEANVPPHFSVMDDRAAVDLLEAARDALLNSIPNNEGSDLERALRVIALNTREVGFRDLIAQLISDRTRLSRV</sequence>
<dbReference type="SUPFAM" id="SSF52540">
    <property type="entry name" value="P-loop containing nucleoside triphosphate hydrolases"/>
    <property type="match status" value="1"/>
</dbReference>
<evidence type="ECO:0000313" key="1">
    <source>
        <dbReference type="EMBL" id="SVC59797.1"/>
    </source>
</evidence>